<organism evidence="1 2">
    <name type="scientific">Saccharomyces cerevisiae (strain Lalvin EC1118 / Prise de mousse)</name>
    <name type="common">Baker's yeast</name>
    <dbReference type="NCBI Taxonomy" id="643680"/>
    <lineage>
        <taxon>Eukaryota</taxon>
        <taxon>Fungi</taxon>
        <taxon>Dikarya</taxon>
        <taxon>Ascomycota</taxon>
        <taxon>Saccharomycotina</taxon>
        <taxon>Saccharomycetes</taxon>
        <taxon>Saccharomycetales</taxon>
        <taxon>Saccharomycetaceae</taxon>
        <taxon>Saccharomyces</taxon>
    </lineage>
</organism>
<dbReference type="HOGENOM" id="CLU_2028524_0_0_1"/>
<name>C8ZEB5_YEAS8</name>
<gene>
    <name evidence="1" type="ORF">EC1118_1M3_0529g</name>
</gene>
<evidence type="ECO:0000313" key="1">
    <source>
        <dbReference type="EMBL" id="CAY81731.1"/>
    </source>
</evidence>
<evidence type="ECO:0000313" key="2">
    <source>
        <dbReference type="Proteomes" id="UP000000286"/>
    </source>
</evidence>
<dbReference type="Proteomes" id="UP000000286">
    <property type="component" value="Chromosome XIII"/>
</dbReference>
<sequence>MPHAWQSCIFDSFSRFVELFLAYNKQRLYFRSSPLLTAEFLRLTNEMQERTKSGAAPNARVLIGQALGAETRCALQFPHDKAKTVSFPRIIHTSITNPWIKLSLVRPYYTFLFSCMLYKIDP</sequence>
<accession>C8ZEB5</accession>
<reference evidence="1 2" key="1">
    <citation type="journal article" date="2009" name="Proc. Natl. Acad. Sci. U.S.A.">
        <title>Eukaryote-to-eukaryote gene transfer events revealed by the genome sequence of the wine yeast Saccharomyces cerevisiae EC1118.</title>
        <authorList>
            <person name="Novo M."/>
            <person name="Bigey F."/>
            <person name="Beyne E."/>
            <person name="Galeote V."/>
            <person name="Gavory F."/>
            <person name="Mallet S."/>
            <person name="Cambot B."/>
            <person name="Legras J.L."/>
            <person name="Wincker P."/>
            <person name="Casaregola S."/>
            <person name="Dequin S."/>
        </authorList>
    </citation>
    <scope>NUCLEOTIDE SEQUENCE [LARGE SCALE GENOMIC DNA]</scope>
    <source>
        <strain evidence="2">Lalvin EC1118 / Prise de mousse</strain>
    </source>
</reference>
<dbReference type="EMBL" id="FN393082">
    <property type="protein sequence ID" value="CAY81731.1"/>
    <property type="molecule type" value="Genomic_DNA"/>
</dbReference>
<protein>
    <submittedName>
        <fullName evidence="1">EC1118_1M3_0529p</fullName>
    </submittedName>
</protein>
<dbReference type="AlphaFoldDB" id="C8ZEB5"/>
<proteinExistence type="predicted"/>